<keyword evidence="6" id="KW-1185">Reference proteome</keyword>
<keyword evidence="3 5" id="KW-0808">Transferase</keyword>
<proteinExistence type="inferred from homology"/>
<comment type="similarity">
    <text evidence="1">Belongs to the methyltransferase superfamily.</text>
</comment>
<dbReference type="OrthoDB" id="9797252at2"/>
<dbReference type="AlphaFoldDB" id="A0A4V3BEX1"/>
<dbReference type="InterPro" id="IPR013216">
    <property type="entry name" value="Methyltransf_11"/>
</dbReference>
<sequence length="249" mass="28326">MDNTELFTSKAEIYELGRPSYPDALLAFMKDQFMMTEETIVADIGAGTGKFTEKLLDLGCQVFAIEPNHAMANELRDGLMCSQLSISERPAEHSELEDNSVDMITAAQSFHWFDTSKFKKECQRILAGNGPVCLIWNSRIEDAPINQQTHSVFEEHCPGFKSFIVGDDKTEEKINDFFDGNFELFELDYPLDYTLKKFVGRCVSASYSLDPSHEDYPAFEQALTEMFNNFAEDGKVQVPNITRCYYGYI</sequence>
<dbReference type="Pfam" id="PF08241">
    <property type="entry name" value="Methyltransf_11"/>
    <property type="match status" value="1"/>
</dbReference>
<dbReference type="Gene3D" id="3.40.50.150">
    <property type="entry name" value="Vaccinia Virus protein VP39"/>
    <property type="match status" value="1"/>
</dbReference>
<dbReference type="GO" id="GO:0032259">
    <property type="term" value="P:methylation"/>
    <property type="evidence" value="ECO:0007669"/>
    <property type="project" value="UniProtKB-KW"/>
</dbReference>
<protein>
    <submittedName>
        <fullName evidence="5">SAM-dependent methyltransferase</fullName>
    </submittedName>
</protein>
<evidence type="ECO:0000256" key="2">
    <source>
        <dbReference type="ARBA" id="ARBA00022603"/>
    </source>
</evidence>
<dbReference type="PANTHER" id="PTHR44942:SF4">
    <property type="entry name" value="METHYLTRANSFERASE TYPE 11 DOMAIN-CONTAINING PROTEIN"/>
    <property type="match status" value="1"/>
</dbReference>
<keyword evidence="2 5" id="KW-0489">Methyltransferase</keyword>
<name>A0A4V3BEX1_9STAP</name>
<dbReference type="PANTHER" id="PTHR44942">
    <property type="entry name" value="METHYLTRANSF_11 DOMAIN-CONTAINING PROTEIN"/>
    <property type="match status" value="1"/>
</dbReference>
<comment type="caution">
    <text evidence="5">The sequence shown here is derived from an EMBL/GenBank/DDBJ whole genome shotgun (WGS) entry which is preliminary data.</text>
</comment>
<gene>
    <name evidence="5" type="ORF">ERX29_07485</name>
</gene>
<feature type="domain" description="Methyltransferase type 11" evidence="4">
    <location>
        <begin position="43"/>
        <end position="132"/>
    </location>
</feature>
<dbReference type="InterPro" id="IPR051052">
    <property type="entry name" value="Diverse_substrate_MTase"/>
</dbReference>
<dbReference type="Proteomes" id="UP000294802">
    <property type="component" value="Unassembled WGS sequence"/>
</dbReference>
<dbReference type="GO" id="GO:0008757">
    <property type="term" value="F:S-adenosylmethionine-dependent methyltransferase activity"/>
    <property type="evidence" value="ECO:0007669"/>
    <property type="project" value="InterPro"/>
</dbReference>
<dbReference type="EMBL" id="SCWB01000012">
    <property type="protein sequence ID" value="TDM07886.1"/>
    <property type="molecule type" value="Genomic_DNA"/>
</dbReference>
<dbReference type="InterPro" id="IPR029063">
    <property type="entry name" value="SAM-dependent_MTases_sf"/>
</dbReference>
<evidence type="ECO:0000313" key="6">
    <source>
        <dbReference type="Proteomes" id="UP000294802"/>
    </source>
</evidence>
<dbReference type="RefSeq" id="WP_133444083.1">
    <property type="nucleotide sequence ID" value="NZ_SCWB01000012.1"/>
</dbReference>
<dbReference type="SUPFAM" id="SSF53335">
    <property type="entry name" value="S-adenosyl-L-methionine-dependent methyltransferases"/>
    <property type="match status" value="1"/>
</dbReference>
<accession>A0A4V3BEX1</accession>
<evidence type="ECO:0000313" key="5">
    <source>
        <dbReference type="EMBL" id="TDM07886.1"/>
    </source>
</evidence>
<evidence type="ECO:0000256" key="1">
    <source>
        <dbReference type="ARBA" id="ARBA00008361"/>
    </source>
</evidence>
<evidence type="ECO:0000259" key="4">
    <source>
        <dbReference type="Pfam" id="PF08241"/>
    </source>
</evidence>
<reference evidence="5 6" key="1">
    <citation type="submission" date="2019-01" db="EMBL/GenBank/DDBJ databases">
        <title>Draft genome sequences of the type strains of six Macrococcus species.</title>
        <authorList>
            <person name="Mazhar S."/>
            <person name="Altermann E."/>
            <person name="Hill C."/>
            <person name="Mcauliffe O."/>
        </authorList>
    </citation>
    <scope>NUCLEOTIDE SEQUENCE [LARGE SCALE GENOMIC DNA]</scope>
    <source>
        <strain evidence="5 6">CCM4815</strain>
    </source>
</reference>
<evidence type="ECO:0000256" key="3">
    <source>
        <dbReference type="ARBA" id="ARBA00022679"/>
    </source>
</evidence>
<organism evidence="5 6">
    <name type="scientific">Macrococcus lamae</name>
    <dbReference type="NCBI Taxonomy" id="198484"/>
    <lineage>
        <taxon>Bacteria</taxon>
        <taxon>Bacillati</taxon>
        <taxon>Bacillota</taxon>
        <taxon>Bacilli</taxon>
        <taxon>Bacillales</taxon>
        <taxon>Staphylococcaceae</taxon>
        <taxon>Macrococcus</taxon>
    </lineage>
</organism>
<dbReference type="CDD" id="cd02440">
    <property type="entry name" value="AdoMet_MTases"/>
    <property type="match status" value="1"/>
</dbReference>